<dbReference type="OrthoDB" id="9785847at2"/>
<evidence type="ECO:0000313" key="2">
    <source>
        <dbReference type="EMBL" id="SNS54909.1"/>
    </source>
</evidence>
<dbReference type="Proteomes" id="UP000198393">
    <property type="component" value="Unassembled WGS sequence"/>
</dbReference>
<dbReference type="GO" id="GO:0016020">
    <property type="term" value="C:membrane"/>
    <property type="evidence" value="ECO:0007669"/>
    <property type="project" value="TreeGrafter"/>
</dbReference>
<dbReference type="SUPFAM" id="SSF53474">
    <property type="entry name" value="alpha/beta-Hydrolases"/>
    <property type="match status" value="1"/>
</dbReference>
<dbReference type="Gene3D" id="3.40.50.1820">
    <property type="entry name" value="alpha/beta hydrolase"/>
    <property type="match status" value="1"/>
</dbReference>
<evidence type="ECO:0000259" key="1">
    <source>
        <dbReference type="Pfam" id="PF12146"/>
    </source>
</evidence>
<dbReference type="AlphaFoldDB" id="A0A239FD97"/>
<dbReference type="InterPro" id="IPR022742">
    <property type="entry name" value="Hydrolase_4"/>
</dbReference>
<dbReference type="PANTHER" id="PTHR43798">
    <property type="entry name" value="MONOACYLGLYCEROL LIPASE"/>
    <property type="match status" value="1"/>
</dbReference>
<dbReference type="Pfam" id="PF12146">
    <property type="entry name" value="Hydrolase_4"/>
    <property type="match status" value="1"/>
</dbReference>
<dbReference type="InterPro" id="IPR050266">
    <property type="entry name" value="AB_hydrolase_sf"/>
</dbReference>
<dbReference type="EMBL" id="FZPD01000001">
    <property type="protein sequence ID" value="SNS54909.1"/>
    <property type="molecule type" value="Genomic_DNA"/>
</dbReference>
<name>A0A239FD97_EKHLU</name>
<organism evidence="2 3">
    <name type="scientific">Ekhidna lutea</name>
    <dbReference type="NCBI Taxonomy" id="447679"/>
    <lineage>
        <taxon>Bacteria</taxon>
        <taxon>Pseudomonadati</taxon>
        <taxon>Bacteroidota</taxon>
        <taxon>Cytophagia</taxon>
        <taxon>Cytophagales</taxon>
        <taxon>Reichenbachiellaceae</taxon>
        <taxon>Ekhidna</taxon>
    </lineage>
</organism>
<feature type="domain" description="Serine aminopeptidase S33" evidence="1">
    <location>
        <begin position="93"/>
        <end position="174"/>
    </location>
</feature>
<gene>
    <name evidence="2" type="ORF">SAMN05421640_0619</name>
</gene>
<evidence type="ECO:0000313" key="3">
    <source>
        <dbReference type="Proteomes" id="UP000198393"/>
    </source>
</evidence>
<dbReference type="PANTHER" id="PTHR43798:SF33">
    <property type="entry name" value="HYDROLASE, PUTATIVE (AFU_ORTHOLOGUE AFUA_2G14860)-RELATED"/>
    <property type="match status" value="1"/>
</dbReference>
<protein>
    <submittedName>
        <fullName evidence="2">Pimeloyl-ACP methyl ester carboxylesterase</fullName>
    </submittedName>
</protein>
<dbReference type="RefSeq" id="WP_089355373.1">
    <property type="nucleotide sequence ID" value="NZ_FZPD01000001.1"/>
</dbReference>
<dbReference type="InterPro" id="IPR029058">
    <property type="entry name" value="AB_hydrolase_fold"/>
</dbReference>
<reference evidence="2 3" key="1">
    <citation type="submission" date="2017-06" db="EMBL/GenBank/DDBJ databases">
        <authorList>
            <person name="Kim H.J."/>
            <person name="Triplett B.A."/>
        </authorList>
    </citation>
    <scope>NUCLEOTIDE SEQUENCE [LARGE SCALE GENOMIC DNA]</scope>
    <source>
        <strain evidence="2 3">DSM 19307</strain>
    </source>
</reference>
<proteinExistence type="predicted"/>
<accession>A0A239FD97</accession>
<sequence length="299" mass="34137">MVTHIEIKGEDISRPAERPPKTNWKIEIIKKGLGLLQHASPKKSASIIWHYFTMPGRVGYTDPQRQILSEAQVSQISYQGDLIKYYRWGTPGPKVLLCHGWRSKAADFRRMIKKFVAEGYQVEAIDMRAHGKSQGKHTAMPEFRDIIKNHIAKNGPYQTVIGHSIGALASGIALSELGSAFQPKHFFVISAPPYIRYFFKDIVNDVGCNESVYHAMCGLVKEKYHHSIDYFDLRIKASDLKNIDTHLFYCEDDQVIPFSKGEELEAAWPHASFVHVKGLGHYRIMANDSIIDYIQKFMR</sequence>
<keyword evidence="3" id="KW-1185">Reference proteome</keyword>